<accession>A0ABY9CD14</accession>
<dbReference type="Proteomes" id="UP001227230">
    <property type="component" value="Chromosome 8"/>
</dbReference>
<name>A0ABY9CD14_VITVI</name>
<evidence type="ECO:0000313" key="3">
    <source>
        <dbReference type="Proteomes" id="UP001227230"/>
    </source>
</evidence>
<dbReference type="PANTHER" id="PTHR35722:SF1">
    <property type="entry name" value="MAL D 1-ASSOCIATED PROTEIN"/>
    <property type="match status" value="1"/>
</dbReference>
<reference evidence="2 3" key="1">
    <citation type="journal article" date="2023" name="Hortic Res">
        <title>The complete reference genome for grapevine (Vitis vinifera L.) genetics and breeding.</title>
        <authorList>
            <person name="Shi X."/>
            <person name="Cao S."/>
            <person name="Wang X."/>
            <person name="Huang S."/>
            <person name="Wang Y."/>
            <person name="Liu Z."/>
            <person name="Liu W."/>
            <person name="Leng X."/>
            <person name="Peng Y."/>
            <person name="Wang N."/>
            <person name="Wang Y."/>
            <person name="Ma Z."/>
            <person name="Xu X."/>
            <person name="Zhang F."/>
            <person name="Xue H."/>
            <person name="Zhong H."/>
            <person name="Wang Y."/>
            <person name="Zhang K."/>
            <person name="Velt A."/>
            <person name="Avia K."/>
            <person name="Holtgrawe D."/>
            <person name="Grimplet J."/>
            <person name="Matus J.T."/>
            <person name="Ware D."/>
            <person name="Wu X."/>
            <person name="Wang H."/>
            <person name="Liu C."/>
            <person name="Fang Y."/>
            <person name="Rustenholz C."/>
            <person name="Cheng Z."/>
            <person name="Xiao H."/>
            <person name="Zhou Y."/>
        </authorList>
    </citation>
    <scope>NUCLEOTIDE SEQUENCE [LARGE SCALE GENOMIC DNA]</scope>
    <source>
        <strain evidence="3">cv. Pinot noir / PN40024</strain>
        <tissue evidence="2">Leaf</tissue>
    </source>
</reference>
<evidence type="ECO:0000313" key="2">
    <source>
        <dbReference type="EMBL" id="WJZ92634.1"/>
    </source>
</evidence>
<dbReference type="EMBL" id="CP126655">
    <property type="protein sequence ID" value="WJZ92634.1"/>
    <property type="molecule type" value="Genomic_DNA"/>
</dbReference>
<organism evidence="2 3">
    <name type="scientific">Vitis vinifera</name>
    <name type="common">Grape</name>
    <dbReference type="NCBI Taxonomy" id="29760"/>
    <lineage>
        <taxon>Eukaryota</taxon>
        <taxon>Viridiplantae</taxon>
        <taxon>Streptophyta</taxon>
        <taxon>Embryophyta</taxon>
        <taxon>Tracheophyta</taxon>
        <taxon>Spermatophyta</taxon>
        <taxon>Magnoliopsida</taxon>
        <taxon>eudicotyledons</taxon>
        <taxon>Gunneridae</taxon>
        <taxon>Pentapetalae</taxon>
        <taxon>rosids</taxon>
        <taxon>Vitales</taxon>
        <taxon>Vitaceae</taxon>
        <taxon>Viteae</taxon>
        <taxon>Vitis</taxon>
    </lineage>
</organism>
<feature type="region of interest" description="Disordered" evidence="1">
    <location>
        <begin position="1"/>
        <end position="25"/>
    </location>
</feature>
<evidence type="ECO:0008006" key="4">
    <source>
        <dbReference type="Google" id="ProtNLM"/>
    </source>
</evidence>
<keyword evidence="3" id="KW-1185">Reference proteome</keyword>
<feature type="region of interest" description="Disordered" evidence="1">
    <location>
        <begin position="150"/>
        <end position="194"/>
    </location>
</feature>
<gene>
    <name evidence="2" type="ORF">VitviT2T_011619</name>
</gene>
<dbReference type="PANTHER" id="PTHR35722">
    <property type="entry name" value="MAL D 1-ASSOCIATED PROTEIN"/>
    <property type="match status" value="1"/>
</dbReference>
<sequence length="194" mass="21269">MGWVWEDDAGEANTAGDVTGFQNPNLRSEDRCSTRRIVKSQCRTEEVKPGKFVRKCQKTQQILKDCVGRATEVVQSNEEYTEDDVTDLVVKGSAPLGLPEQGHFDFPGLRSDIEAIERNLFGGLNRFFEAAEEMKNGFFSVFGAPPVFDGESSSSSSTRRGIPFEGSNPTKEASAEPFKAESGYGDLSGLAREV</sequence>
<protein>
    <recommendedName>
        <fullName evidence="4">Mal d 1-associated protein</fullName>
    </recommendedName>
</protein>
<evidence type="ECO:0000256" key="1">
    <source>
        <dbReference type="SAM" id="MobiDB-lite"/>
    </source>
</evidence>
<proteinExistence type="predicted"/>
<dbReference type="InterPro" id="IPR053346">
    <property type="entry name" value="Fra_a_1-associated"/>
</dbReference>
<feature type="compositionally biased region" description="Acidic residues" evidence="1">
    <location>
        <begin position="1"/>
        <end position="10"/>
    </location>
</feature>